<sequence>MYNNKFSKFFFWLFMVLIFSLMISFTFNQTVSPYLSRSSNFFISKVDYIISRPFLVVNDCIDHSQNLFKGYSENKELKRKLKESDSFSSELKFYKSENKKLKELLKVTSPIQKSIIGHLMVRTPRSWADSIIVSYPSSSFINENTLVTSNDSLIGKVSDSRGNSSRIDLLTSGKNFDLPIKIEDKQGTIYGNLKSYHSDRQLMESSEFNSDQMVTIGAKVFTSGLDGETATDISIGTVAKIENSEDKLKRKIYIHLDGKFDDISYVYIIGKE</sequence>
<comment type="caution">
    <text evidence="6">The sequence shown here is derived from an EMBL/GenBank/DDBJ whole genome shotgun (WGS) entry which is preliminary data.</text>
</comment>
<dbReference type="Gene3D" id="2.40.10.350">
    <property type="entry name" value="Rod shape-determining protein MreC, domain 2"/>
    <property type="match status" value="1"/>
</dbReference>
<dbReference type="InterPro" id="IPR007221">
    <property type="entry name" value="MreC"/>
</dbReference>
<dbReference type="Pfam" id="PF04085">
    <property type="entry name" value="MreC"/>
    <property type="match status" value="1"/>
</dbReference>
<dbReference type="InterPro" id="IPR055342">
    <property type="entry name" value="MreC_beta-barrel_core"/>
</dbReference>
<dbReference type="Gene3D" id="2.40.10.340">
    <property type="entry name" value="Rod shape-determining protein MreC, domain 1"/>
    <property type="match status" value="1"/>
</dbReference>
<evidence type="ECO:0000256" key="2">
    <source>
        <dbReference type="ARBA" id="ARBA00013855"/>
    </source>
</evidence>
<keyword evidence="3" id="KW-0133">Cell shape</keyword>
<protein>
    <recommendedName>
        <fullName evidence="2">Cell shape-determining protein MreC</fullName>
    </recommendedName>
    <alternativeName>
        <fullName evidence="4">Cell shape protein MreC</fullName>
    </alternativeName>
</protein>
<evidence type="ECO:0000259" key="5">
    <source>
        <dbReference type="Pfam" id="PF04085"/>
    </source>
</evidence>
<evidence type="ECO:0000313" key="7">
    <source>
        <dbReference type="Proteomes" id="UP000483839"/>
    </source>
</evidence>
<dbReference type="PANTHER" id="PTHR34138:SF1">
    <property type="entry name" value="CELL SHAPE-DETERMINING PROTEIN MREC"/>
    <property type="match status" value="1"/>
</dbReference>
<dbReference type="GO" id="GO:0005886">
    <property type="term" value="C:plasma membrane"/>
    <property type="evidence" value="ECO:0007669"/>
    <property type="project" value="TreeGrafter"/>
</dbReference>
<dbReference type="Proteomes" id="UP000483839">
    <property type="component" value="Unassembled WGS sequence"/>
</dbReference>
<reference evidence="6 7" key="1">
    <citation type="submission" date="2019-11" db="EMBL/GenBank/DDBJ databases">
        <title>Streptococcus uberis isolated from clinical mastitis cases on a southeastern Queensland dairy.</title>
        <authorList>
            <person name="Workentine M.L."/>
            <person name="Price R."/>
            <person name="Olchowy T."/>
        </authorList>
    </citation>
    <scope>NUCLEOTIDE SEQUENCE [LARGE SCALE GENOMIC DNA]</scope>
    <source>
        <strain evidence="6 7">OLC4459-A17</strain>
    </source>
</reference>
<feature type="domain" description="Rod shape-determining protein MreC beta-barrel core" evidence="5">
    <location>
        <begin position="121"/>
        <end position="269"/>
    </location>
</feature>
<evidence type="ECO:0000256" key="4">
    <source>
        <dbReference type="ARBA" id="ARBA00032089"/>
    </source>
</evidence>
<dbReference type="RefSeq" id="WP_154617535.1">
    <property type="nucleotide sequence ID" value="NZ_JADFAY010000008.1"/>
</dbReference>
<dbReference type="GO" id="GO:0008360">
    <property type="term" value="P:regulation of cell shape"/>
    <property type="evidence" value="ECO:0007669"/>
    <property type="project" value="UniProtKB-KW"/>
</dbReference>
<evidence type="ECO:0000313" key="6">
    <source>
        <dbReference type="EMBL" id="MTD01806.1"/>
    </source>
</evidence>
<dbReference type="InterPro" id="IPR042177">
    <property type="entry name" value="Cell/Rod_1"/>
</dbReference>
<evidence type="ECO:0000256" key="1">
    <source>
        <dbReference type="ARBA" id="ARBA00009369"/>
    </source>
</evidence>
<name>A0A6L6GAS4_STRUB</name>
<dbReference type="PANTHER" id="PTHR34138">
    <property type="entry name" value="CELL SHAPE-DETERMINING PROTEIN MREC"/>
    <property type="match status" value="1"/>
</dbReference>
<accession>A0A6L6GAS4</accession>
<dbReference type="InterPro" id="IPR042175">
    <property type="entry name" value="Cell/Rod_MreC_2"/>
</dbReference>
<proteinExistence type="inferred from homology"/>
<organism evidence="6 7">
    <name type="scientific">Streptococcus uberis</name>
    <dbReference type="NCBI Taxonomy" id="1349"/>
    <lineage>
        <taxon>Bacteria</taxon>
        <taxon>Bacillati</taxon>
        <taxon>Bacillota</taxon>
        <taxon>Bacilli</taxon>
        <taxon>Lactobacillales</taxon>
        <taxon>Streptococcaceae</taxon>
        <taxon>Streptococcus</taxon>
    </lineage>
</organism>
<dbReference type="EMBL" id="WLXI01000042">
    <property type="protein sequence ID" value="MTD01806.1"/>
    <property type="molecule type" value="Genomic_DNA"/>
</dbReference>
<comment type="similarity">
    <text evidence="1">Belongs to the MreC family.</text>
</comment>
<gene>
    <name evidence="6" type="ORF">GKS16_05915</name>
</gene>
<dbReference type="AlphaFoldDB" id="A0A6L6GAS4"/>
<evidence type="ECO:0000256" key="3">
    <source>
        <dbReference type="ARBA" id="ARBA00022960"/>
    </source>
</evidence>